<proteinExistence type="predicted"/>
<sequence length="67" mass="7185">MSVSPEPVGREISDPDHAGHPGAIAVDLGVMRSIVVAFQSVLARLGDTVYVQPKMGADMWTHREDIA</sequence>
<dbReference type="AlphaFoldDB" id="A0A7D5IU86"/>
<dbReference type="RefSeq" id="WP_178014190.1">
    <property type="nucleotide sequence ID" value="NZ_CP058316.1"/>
</dbReference>
<dbReference type="Proteomes" id="UP000509638">
    <property type="component" value="Chromosome"/>
</dbReference>
<dbReference type="EMBL" id="CP058316">
    <property type="protein sequence ID" value="QLD12957.1"/>
    <property type="molecule type" value="Genomic_DNA"/>
</dbReference>
<gene>
    <name evidence="1" type="ORF">HW566_14920</name>
</gene>
<name>A0A7D5IU86_9MICO</name>
<evidence type="ECO:0000313" key="1">
    <source>
        <dbReference type="EMBL" id="QLD12957.1"/>
    </source>
</evidence>
<accession>A0A7D5IU86</accession>
<reference evidence="1 2" key="1">
    <citation type="submission" date="2020-06" db="EMBL/GenBank/DDBJ databases">
        <authorList>
            <person name="Jo H."/>
        </authorList>
    </citation>
    <scope>NUCLEOTIDE SEQUENCE [LARGE SCALE GENOMIC DNA]</scope>
    <source>
        <strain evidence="1 2">I46</strain>
    </source>
</reference>
<evidence type="ECO:0000313" key="2">
    <source>
        <dbReference type="Proteomes" id="UP000509638"/>
    </source>
</evidence>
<protein>
    <submittedName>
        <fullName evidence="1">Uncharacterized protein</fullName>
    </submittedName>
</protein>
<organism evidence="1 2">
    <name type="scientific">Microbacterium oleivorans</name>
    <dbReference type="NCBI Taxonomy" id="273677"/>
    <lineage>
        <taxon>Bacteria</taxon>
        <taxon>Bacillati</taxon>
        <taxon>Actinomycetota</taxon>
        <taxon>Actinomycetes</taxon>
        <taxon>Micrococcales</taxon>
        <taxon>Microbacteriaceae</taxon>
        <taxon>Microbacterium</taxon>
    </lineage>
</organism>